<comment type="caution">
    <text evidence="2">The sequence shown here is derived from an EMBL/GenBank/DDBJ whole genome shotgun (WGS) entry which is preliminary data.</text>
</comment>
<feature type="compositionally biased region" description="Basic and acidic residues" evidence="1">
    <location>
        <begin position="991"/>
        <end position="1009"/>
    </location>
</feature>
<dbReference type="EMBL" id="BCNV01000001">
    <property type="protein sequence ID" value="GAS83221.1"/>
    <property type="molecule type" value="Genomic_DNA"/>
</dbReference>
<accession>A0A100VNL1</accession>
<reference evidence="3" key="2">
    <citation type="submission" date="2016-01" db="EMBL/GenBank/DDBJ databases">
        <title>Draft Genome Sequence of Paenibacillus amylolyticus Heshi-A3 that Was Isolated from Fermented Rice Bran with Aging Salted Mackerel, Which Was Named Heshiko as Traditional Fermented Seafood in Japan.</title>
        <authorList>
            <person name="Akuzawa S."/>
            <person name="Nakagawa J."/>
            <person name="Kanekatsu T."/>
            <person name="Kubota E."/>
            <person name="Ohtake R."/>
            <person name="Suzuki T."/>
            <person name="Kanesaki Y."/>
        </authorList>
    </citation>
    <scope>NUCLEOTIDE SEQUENCE [LARGE SCALE GENOMIC DNA]</scope>
    <source>
        <strain evidence="3">Heshi-A3</strain>
    </source>
</reference>
<feature type="region of interest" description="Disordered" evidence="1">
    <location>
        <begin position="835"/>
        <end position="1031"/>
    </location>
</feature>
<reference evidence="2 3" key="1">
    <citation type="journal article" date="2016" name="Genome Announc.">
        <title>Draft Genome Sequence of Paenibacillus amylolyticus Heshi-A3, Isolated from Fermented Rice Bran in a Japanese Fermented Seafood Dish.</title>
        <authorList>
            <person name="Akuzawa S."/>
            <person name="Nagaoka J."/>
            <person name="Kanekatsu M."/>
            <person name="Kubota E."/>
            <person name="Ohtake R."/>
            <person name="Suzuki T."/>
            <person name="Kanesaki Y."/>
        </authorList>
    </citation>
    <scope>NUCLEOTIDE SEQUENCE [LARGE SCALE GENOMIC DNA]</scope>
    <source>
        <strain evidence="2 3">Heshi-A3</strain>
    </source>
</reference>
<evidence type="ECO:0000313" key="2">
    <source>
        <dbReference type="EMBL" id="GAS83221.1"/>
    </source>
</evidence>
<proteinExistence type="predicted"/>
<name>A0A100VNL1_PAEAM</name>
<feature type="compositionally biased region" description="Low complexity" evidence="1">
    <location>
        <begin position="867"/>
        <end position="882"/>
    </location>
</feature>
<dbReference type="AlphaFoldDB" id="A0A100VNL1"/>
<evidence type="ECO:0000256" key="1">
    <source>
        <dbReference type="SAM" id="MobiDB-lite"/>
    </source>
</evidence>
<evidence type="ECO:0000313" key="3">
    <source>
        <dbReference type="Proteomes" id="UP000069697"/>
    </source>
</evidence>
<feature type="compositionally biased region" description="Basic and acidic residues" evidence="1">
    <location>
        <begin position="947"/>
        <end position="968"/>
    </location>
</feature>
<dbReference type="Gene3D" id="2.30.110.50">
    <property type="match status" value="1"/>
</dbReference>
<dbReference type="Gene3D" id="3.55.50.10">
    <property type="entry name" value="Baseplate protein-like domains"/>
    <property type="match status" value="1"/>
</dbReference>
<dbReference type="RefSeq" id="WP_062835594.1">
    <property type="nucleotide sequence ID" value="NZ_BCNV01000001.1"/>
</dbReference>
<organism evidence="2 3">
    <name type="scientific">Paenibacillus amylolyticus</name>
    <dbReference type="NCBI Taxonomy" id="1451"/>
    <lineage>
        <taxon>Bacteria</taxon>
        <taxon>Bacillati</taxon>
        <taxon>Bacillota</taxon>
        <taxon>Bacilli</taxon>
        <taxon>Bacillales</taxon>
        <taxon>Paenibacillaceae</taxon>
        <taxon>Paenibacillus</taxon>
    </lineage>
</organism>
<protein>
    <submittedName>
        <fullName evidence="2">Uncharacterized protein</fullName>
    </submittedName>
</protein>
<dbReference type="SUPFAM" id="SSF69279">
    <property type="entry name" value="Phage tail proteins"/>
    <property type="match status" value="1"/>
</dbReference>
<sequence>MDELTKVLQDRIGYEQLRLYWPYKAQWLEEVRITRQVNEHAKLYVSGVIPEEDGPGILRIQAEGEPIVLRQVDEAGKSVRRLFHGVMTSLKVHLSGGIYRFEIEALSNTYQMDIHIAERAFQNRGWTFGELVRFIMKPYRYSDVIDQVTGNTQLSGLVLQYKETDWMFLRRLASRFGTFLVPEVTAASPKIFFGLPTGRLWKWPQDQSYRVRKELGEVRWYGPEVEEKYVIRSPKGNQSILQYTMDSAETYALGDKVEFPDGRELTVVEAVSRLESGLLMTSYRMMLEEQMRTPRCELSDLIGLSLYGEVVRVIQDHVQIKLSMDDGPMIQGASCPYPVAPIYAAEGHSGLYMMPEIGDTVELYFPESLESGAYIRHSVPEGKRSVGGGTEHKVMGHPAGPSVGMSPEEVKVQAGSGLTITLNDQGVVLSSSGNLSIQGGNIALEAGQIQGSSPEAIWLMGGGSSFILDGQADVRAAQIQQEGSNKAPVHVADLPPEPEPPLIPLEQYEAAQAAALAAETEAAVQASTTSMKEASLFGAALAITAMIPIVGALGGAVGAIAQGVGIAAVAAGVISGVPKVGSFKPSALSLLDQLKAGFKQFVQDEQDAKRNLLGKVLTAARELSTATSFPDFIKKLHQQHQEISTFVHQISEPVKKKWVYQLQQANQEPKEKGYRMVYDSFWHIWRPVGENGVSDQAAMQAYEKDKGILDYATLRQDPHPVEPVQDIYQLQLKAFELGIHPFTGEPVPDSYAKMMVTTLKWNQVIMGVQMVVDGMYSAKSMSKSPGMNSATSQVMRNIQNAEAASKKTSVGNGLATAKSFIQKKWEESQRVGIVPGGFLSNHDSKKPSSGTLWKTSAEDGVGSNAGKPPKTAPETPEPTVKPGSTAVPEKPAGSKPSSSNTGVKPKGTDGSSAKPKDATPKPESSKSNPVNNKTPNEVNTWKPSSTKKKDEGSPSEQTKKPNDTKEPNTNDNLKKKKGKSQKQIQQELDDLDQKIKIKEKAGASEEEIKKLKRERSKLANQLDTPDDISSKFDLSSVEGYERKIDNTKYYDHDKGDFGEEVAKKIAINNNLGKDISDQFQVGRNGIDGAFLSKGPPPKLTMIEAKTSEWGNFNYSTEQKLGGAKYFEVMSNRKNKSFADFKAKYKKLLKDNPGLEFEYIRVEVDISKTSVGFGVDVVKVKDWSKEIK</sequence>
<feature type="compositionally biased region" description="Basic and acidic residues" evidence="1">
    <location>
        <begin position="914"/>
        <end position="924"/>
    </location>
</feature>
<feature type="compositionally biased region" description="Polar residues" evidence="1">
    <location>
        <begin position="925"/>
        <end position="944"/>
    </location>
</feature>
<dbReference type="Proteomes" id="UP000069697">
    <property type="component" value="Unassembled WGS sequence"/>
</dbReference>
<gene>
    <name evidence="2" type="ORF">PAHA3_3299</name>
</gene>